<keyword evidence="1" id="KW-0732">Signal</keyword>
<accession>A0A315XYL0</accession>
<dbReference type="EMBL" id="QGDI01000008">
    <property type="protein sequence ID" value="PWJ11943.1"/>
    <property type="molecule type" value="Genomic_DNA"/>
</dbReference>
<protein>
    <submittedName>
        <fullName evidence="2">Uncharacterized protein</fullName>
    </submittedName>
</protein>
<organism evidence="2 3">
    <name type="scientific">Ruminococcus flavefaciens</name>
    <dbReference type="NCBI Taxonomy" id="1265"/>
    <lineage>
        <taxon>Bacteria</taxon>
        <taxon>Bacillati</taxon>
        <taxon>Bacillota</taxon>
        <taxon>Clostridia</taxon>
        <taxon>Eubacteriales</taxon>
        <taxon>Oscillospiraceae</taxon>
        <taxon>Ruminococcus</taxon>
    </lineage>
</organism>
<feature type="signal peptide" evidence="1">
    <location>
        <begin position="1"/>
        <end position="29"/>
    </location>
</feature>
<comment type="caution">
    <text evidence="2">The sequence shown here is derived from an EMBL/GenBank/DDBJ whole genome shotgun (WGS) entry which is preliminary data.</text>
</comment>
<gene>
    <name evidence="2" type="ORF">IE37_02208</name>
</gene>
<reference evidence="2 3" key="1">
    <citation type="submission" date="2018-05" db="EMBL/GenBank/DDBJ databases">
        <title>The Hungate 1000. A catalogue of reference genomes from the rumen microbiome.</title>
        <authorList>
            <person name="Kelly W."/>
        </authorList>
    </citation>
    <scope>NUCLEOTIDE SEQUENCE [LARGE SCALE GENOMIC DNA]</scope>
    <source>
        <strain evidence="2 3">SAb67</strain>
    </source>
</reference>
<dbReference type="Proteomes" id="UP000245720">
    <property type="component" value="Unassembled WGS sequence"/>
</dbReference>
<name>A0A315XYL0_RUMFL</name>
<evidence type="ECO:0000313" key="3">
    <source>
        <dbReference type="Proteomes" id="UP000245720"/>
    </source>
</evidence>
<evidence type="ECO:0000313" key="2">
    <source>
        <dbReference type="EMBL" id="PWJ11943.1"/>
    </source>
</evidence>
<dbReference type="RefSeq" id="WP_109726962.1">
    <property type="nucleotide sequence ID" value="NZ_QGDI01000008.1"/>
</dbReference>
<sequence length="146" mass="15493">MKHKINRFVAALVAMTALTSGMVGFSANAAEVTTPETEIVIDRYVQYSYFSFNLNTSNGTTSDDSLTITRTANENDFKISYGACSVGQANVNVKVNGSSIGNYIIPSSTGVGITRTFSCNAGDTITLTITPASGYVKAVGGLTFYW</sequence>
<evidence type="ECO:0000256" key="1">
    <source>
        <dbReference type="SAM" id="SignalP"/>
    </source>
</evidence>
<proteinExistence type="predicted"/>
<feature type="chain" id="PRO_5016425090" evidence="1">
    <location>
        <begin position="30"/>
        <end position="146"/>
    </location>
</feature>
<dbReference type="AlphaFoldDB" id="A0A315XYL0"/>